<evidence type="ECO:0000256" key="6">
    <source>
        <dbReference type="RuleBase" id="RU363041"/>
    </source>
</evidence>
<accession>A0A9D9E1F7</accession>
<dbReference type="GO" id="GO:0005886">
    <property type="term" value="C:plasma membrane"/>
    <property type="evidence" value="ECO:0007669"/>
    <property type="project" value="UniProtKB-SubCell"/>
</dbReference>
<dbReference type="Proteomes" id="UP000823611">
    <property type="component" value="Unassembled WGS sequence"/>
</dbReference>
<dbReference type="PANTHER" id="PTHR43701:SF2">
    <property type="entry name" value="MEMBRANE TRANSPORTER PROTEIN YJNA-RELATED"/>
    <property type="match status" value="1"/>
</dbReference>
<reference evidence="7" key="1">
    <citation type="submission" date="2020-10" db="EMBL/GenBank/DDBJ databases">
        <authorList>
            <person name="Gilroy R."/>
        </authorList>
    </citation>
    <scope>NUCLEOTIDE SEQUENCE</scope>
    <source>
        <strain evidence="7">F6-4510</strain>
    </source>
</reference>
<evidence type="ECO:0000256" key="1">
    <source>
        <dbReference type="ARBA" id="ARBA00004141"/>
    </source>
</evidence>
<evidence type="ECO:0000256" key="5">
    <source>
        <dbReference type="ARBA" id="ARBA00023136"/>
    </source>
</evidence>
<organism evidence="7 8">
    <name type="scientific">Candidatus Fimicola merdigallinarum</name>
    <dbReference type="NCBI Taxonomy" id="2840819"/>
    <lineage>
        <taxon>Bacteria</taxon>
        <taxon>Bacillati</taxon>
        <taxon>Bacillota</taxon>
        <taxon>Clostridia</taxon>
        <taxon>Lachnospirales</taxon>
        <taxon>Lachnospiraceae</taxon>
        <taxon>Lachnospiraceae incertae sedis</taxon>
        <taxon>Candidatus Fimicola</taxon>
    </lineage>
</organism>
<dbReference type="PANTHER" id="PTHR43701">
    <property type="entry name" value="MEMBRANE TRANSPORTER PROTEIN MJ0441-RELATED"/>
    <property type="match status" value="1"/>
</dbReference>
<comment type="caution">
    <text evidence="7">The sequence shown here is derived from an EMBL/GenBank/DDBJ whole genome shotgun (WGS) entry which is preliminary data.</text>
</comment>
<comment type="similarity">
    <text evidence="2 6">Belongs to the 4-toluene sulfonate uptake permease (TSUP) (TC 2.A.102) family.</text>
</comment>
<keyword evidence="3 6" id="KW-0812">Transmembrane</keyword>
<evidence type="ECO:0000256" key="2">
    <source>
        <dbReference type="ARBA" id="ARBA00009142"/>
    </source>
</evidence>
<keyword evidence="5 6" id="KW-0472">Membrane</keyword>
<dbReference type="InterPro" id="IPR051598">
    <property type="entry name" value="TSUP/Inactive_protease-like"/>
</dbReference>
<feature type="transmembrane region" description="Helical" evidence="6">
    <location>
        <begin position="44"/>
        <end position="68"/>
    </location>
</feature>
<evidence type="ECO:0000256" key="3">
    <source>
        <dbReference type="ARBA" id="ARBA00022692"/>
    </source>
</evidence>
<evidence type="ECO:0000313" key="7">
    <source>
        <dbReference type="EMBL" id="MBO8435224.1"/>
    </source>
</evidence>
<dbReference type="Pfam" id="PF01925">
    <property type="entry name" value="TauE"/>
    <property type="match status" value="1"/>
</dbReference>
<evidence type="ECO:0000256" key="4">
    <source>
        <dbReference type="ARBA" id="ARBA00022989"/>
    </source>
</evidence>
<name>A0A9D9E1F7_9FIRM</name>
<gene>
    <name evidence="7" type="ORF">IAC55_07895</name>
</gene>
<dbReference type="InterPro" id="IPR002781">
    <property type="entry name" value="TM_pro_TauE-like"/>
</dbReference>
<reference evidence="7" key="2">
    <citation type="journal article" date="2021" name="PeerJ">
        <title>Extensive microbial diversity within the chicken gut microbiome revealed by metagenomics and culture.</title>
        <authorList>
            <person name="Gilroy R."/>
            <person name="Ravi A."/>
            <person name="Getino M."/>
            <person name="Pursley I."/>
            <person name="Horton D.L."/>
            <person name="Alikhan N.F."/>
            <person name="Baker D."/>
            <person name="Gharbi K."/>
            <person name="Hall N."/>
            <person name="Watson M."/>
            <person name="Adriaenssens E.M."/>
            <person name="Foster-Nyarko E."/>
            <person name="Jarju S."/>
            <person name="Secka A."/>
            <person name="Antonio M."/>
            <person name="Oren A."/>
            <person name="Chaudhuri R.R."/>
            <person name="La Ragione R."/>
            <person name="Hildebrand F."/>
            <person name="Pallen M.J."/>
        </authorList>
    </citation>
    <scope>NUCLEOTIDE SEQUENCE</scope>
    <source>
        <strain evidence="7">F6-4510</strain>
    </source>
</reference>
<proteinExistence type="inferred from homology"/>
<comment type="subcellular location">
    <subcellularLocation>
        <location evidence="6">Cell membrane</location>
        <topology evidence="6">Multi-pass membrane protein</topology>
    </subcellularLocation>
    <subcellularLocation>
        <location evidence="1">Membrane</location>
        <topology evidence="1">Multi-pass membrane protein</topology>
    </subcellularLocation>
</comment>
<dbReference type="AlphaFoldDB" id="A0A9D9E1F7"/>
<feature type="transmembrane region" description="Helical" evidence="6">
    <location>
        <begin position="98"/>
        <end position="115"/>
    </location>
</feature>
<keyword evidence="4 6" id="KW-1133">Transmembrane helix</keyword>
<keyword evidence="6" id="KW-1003">Cell membrane</keyword>
<dbReference type="EMBL" id="JADIMX010000153">
    <property type="protein sequence ID" value="MBO8435224.1"/>
    <property type="molecule type" value="Genomic_DNA"/>
</dbReference>
<feature type="transmembrane region" description="Helical" evidence="6">
    <location>
        <begin position="74"/>
        <end position="91"/>
    </location>
</feature>
<evidence type="ECO:0000313" key="8">
    <source>
        <dbReference type="Proteomes" id="UP000823611"/>
    </source>
</evidence>
<sequence length="116" mass="12324">MKNIKLIITGVFTGLANGIFGSGGGTIAVPFMERLLNINAHKSHATAIALILPLSIISATIYIFNINIPVKETIFISIGGIFGGFLGAKLLPKISGRMLHIIFGIFMLLASAKMIL</sequence>
<feature type="transmembrane region" description="Helical" evidence="6">
    <location>
        <begin position="6"/>
        <end position="32"/>
    </location>
</feature>
<protein>
    <recommendedName>
        <fullName evidence="6">Probable membrane transporter protein</fullName>
    </recommendedName>
</protein>